<dbReference type="Proteomes" id="UP000837857">
    <property type="component" value="Chromosome 20"/>
</dbReference>
<keyword evidence="3" id="KW-1185">Reference proteome</keyword>
<protein>
    <submittedName>
        <fullName evidence="2">Uncharacterized protein</fullName>
    </submittedName>
</protein>
<organism evidence="2 3">
    <name type="scientific">Iphiclides podalirius</name>
    <name type="common">scarce swallowtail</name>
    <dbReference type="NCBI Taxonomy" id="110791"/>
    <lineage>
        <taxon>Eukaryota</taxon>
        <taxon>Metazoa</taxon>
        <taxon>Ecdysozoa</taxon>
        <taxon>Arthropoda</taxon>
        <taxon>Hexapoda</taxon>
        <taxon>Insecta</taxon>
        <taxon>Pterygota</taxon>
        <taxon>Neoptera</taxon>
        <taxon>Endopterygota</taxon>
        <taxon>Lepidoptera</taxon>
        <taxon>Glossata</taxon>
        <taxon>Ditrysia</taxon>
        <taxon>Papilionoidea</taxon>
        <taxon>Papilionidae</taxon>
        <taxon>Papilioninae</taxon>
        <taxon>Iphiclides</taxon>
    </lineage>
</organism>
<reference evidence="2" key="1">
    <citation type="submission" date="2022-03" db="EMBL/GenBank/DDBJ databases">
        <authorList>
            <person name="Martin H S."/>
        </authorList>
    </citation>
    <scope>NUCLEOTIDE SEQUENCE</scope>
</reference>
<evidence type="ECO:0000313" key="2">
    <source>
        <dbReference type="EMBL" id="CAH2052807.1"/>
    </source>
</evidence>
<feature type="compositionally biased region" description="Basic residues" evidence="1">
    <location>
        <begin position="94"/>
        <end position="113"/>
    </location>
</feature>
<name>A0ABN8IBJ8_9NEOP</name>
<proteinExistence type="predicted"/>
<evidence type="ECO:0000313" key="3">
    <source>
        <dbReference type="Proteomes" id="UP000837857"/>
    </source>
</evidence>
<sequence>MNATGAVSVGAGPSLSPQSLDVLLRWVSCAISSSRKSSSSTVQYVSPVPAAILWPFAASRFAPPPPSLSSAPAAGRCRRAMVSKEPPAGDVAKSGRRRRRRAGSRASRRRARKVAAATAVTATAATAAALAAGPDKGGPSPAKCAVHAFVLRYQSALRKVPAHLPPRVHAGPPSKRVKRVSWRELRRPLYPPLLSPFSTTYRACLYESITG</sequence>
<feature type="non-terminal residue" evidence="2">
    <location>
        <position position="1"/>
    </location>
</feature>
<feature type="region of interest" description="Disordered" evidence="1">
    <location>
        <begin position="81"/>
        <end position="117"/>
    </location>
</feature>
<accession>A0ABN8IBJ8</accession>
<dbReference type="EMBL" id="OW152832">
    <property type="protein sequence ID" value="CAH2052807.1"/>
    <property type="molecule type" value="Genomic_DNA"/>
</dbReference>
<evidence type="ECO:0000256" key="1">
    <source>
        <dbReference type="SAM" id="MobiDB-lite"/>
    </source>
</evidence>
<gene>
    <name evidence="2" type="ORF">IPOD504_LOCUS8389</name>
</gene>